<dbReference type="GO" id="GO:0009279">
    <property type="term" value="C:cell outer membrane"/>
    <property type="evidence" value="ECO:0007669"/>
    <property type="project" value="UniProtKB-SubCell"/>
</dbReference>
<evidence type="ECO:0000256" key="4">
    <source>
        <dbReference type="ARBA" id="ARBA00023136"/>
    </source>
</evidence>
<keyword evidence="8" id="KW-0175">Coiled coil</keyword>
<dbReference type="EMBL" id="CP014230">
    <property type="protein sequence ID" value="AMD93169.1"/>
    <property type="molecule type" value="Genomic_DNA"/>
</dbReference>
<keyword evidence="4" id="KW-0472">Membrane</keyword>
<dbReference type="Gene3D" id="3.30.1370.120">
    <property type="match status" value="1"/>
</dbReference>
<evidence type="ECO:0000313" key="10">
    <source>
        <dbReference type="EMBL" id="AMD93169.1"/>
    </source>
</evidence>
<evidence type="ECO:0000256" key="7">
    <source>
        <dbReference type="RuleBase" id="RU004004"/>
    </source>
</evidence>
<keyword evidence="5" id="KW-0998">Cell outer membrane</keyword>
<evidence type="ECO:0000259" key="9">
    <source>
        <dbReference type="SMART" id="SM00965"/>
    </source>
</evidence>
<dbReference type="InterPro" id="IPR013355">
    <property type="entry name" value="Pilus_4_PilQ"/>
</dbReference>
<comment type="subcellular location">
    <subcellularLocation>
        <location evidence="7">Cell outer membrane</location>
    </subcellularLocation>
    <subcellularLocation>
        <location evidence="1">Membrane</location>
    </subcellularLocation>
</comment>
<evidence type="ECO:0000256" key="6">
    <source>
        <dbReference type="RuleBase" id="RU004003"/>
    </source>
</evidence>
<proteinExistence type="inferred from homology"/>
<evidence type="ECO:0000256" key="2">
    <source>
        <dbReference type="ARBA" id="ARBA00022448"/>
    </source>
</evidence>
<reference evidence="11" key="1">
    <citation type="submission" date="2016-02" db="EMBL/GenBank/DDBJ databases">
        <authorList>
            <person name="Holder M.E."/>
            <person name="Ajami N.J."/>
            <person name="Petrosino J.F."/>
        </authorList>
    </citation>
    <scope>NUCLEOTIDE SEQUENCE [LARGE SCALE GENOMIC DNA]</scope>
    <source>
        <strain evidence="11">DSM 12838</strain>
    </source>
</reference>
<evidence type="ECO:0000313" key="11">
    <source>
        <dbReference type="Proteomes" id="UP000063964"/>
    </source>
</evidence>
<dbReference type="InterPro" id="IPR038591">
    <property type="entry name" value="NolW-like_sf"/>
</dbReference>
<dbReference type="NCBIfam" id="TIGR02515">
    <property type="entry name" value="IV_pilus_PilQ"/>
    <property type="match status" value="1"/>
</dbReference>
<dbReference type="Pfam" id="PF03958">
    <property type="entry name" value="Secretin_N"/>
    <property type="match status" value="1"/>
</dbReference>
<evidence type="ECO:0000256" key="1">
    <source>
        <dbReference type="ARBA" id="ARBA00004370"/>
    </source>
</evidence>
<dbReference type="Proteomes" id="UP000063964">
    <property type="component" value="Chromosome"/>
</dbReference>
<dbReference type="PRINTS" id="PR00811">
    <property type="entry name" value="BCTERIALGSPD"/>
</dbReference>
<sequence length="574" mass="63117">MLSKQGENIARLVLVPDEIPATSPLPTNYISSLDFRERKEGLQITAYSSLPFEVTPKDSDVFQLQFAKAQFLENLLKKYDLSQLRTPIKHVLAQNNDGGALLSLAGVRNPALSIQRKNDETIILVKVKSESIRRGQPLKISGKTKVSPDASALDAASDAEIQELNTLFPGMKEHYTGERISIDLQDADVELVLRLISEVSGYNLILDDEISGKISLKLVDIPWDQALDLVLLQRNLGVVMKGNIMRVASAAKLEAERAQLQKAREAAMQAKASLENLAPLKTDYIQINYSTAADFEGKVKTFISPRGSVSSDPRTNILIVTDTEATLKRISSFIKKLDRAERQVMIEARVVYATDEFQRSLGVKWGTGYATESKENEPKEQWRGRVGSTGLNMINTVNGITLGGSIGKYLGKDLFALDASLQLGEAKNLVKTISSPRILTLNNNRAEIQQGTKLATATESSSGGTTTEYEEAVLRISVLPQITPDNKLILDLEINDDSPKSDGRDIDTKQTKTKMMVNDRETIVIGGVQKTTETTGSNKVPGIGDIPGLGWLFKNTYDSKSKAELLIFIQPRIL</sequence>
<keyword evidence="2 7" id="KW-0813">Transport</keyword>
<dbReference type="InterPro" id="IPR005644">
    <property type="entry name" value="NolW-like"/>
</dbReference>
<evidence type="ECO:0000256" key="3">
    <source>
        <dbReference type="ARBA" id="ARBA00022729"/>
    </source>
</evidence>
<protein>
    <recommendedName>
        <fullName evidence="9">Secretin/TonB short N-terminal domain-containing protein</fullName>
    </recommendedName>
</protein>
<keyword evidence="3" id="KW-0732">Signal</keyword>
<evidence type="ECO:0000256" key="8">
    <source>
        <dbReference type="SAM" id="Coils"/>
    </source>
</evidence>
<dbReference type="KEGG" id="doa:AXF15_08700"/>
<keyword evidence="11" id="KW-1185">Reference proteome</keyword>
<feature type="domain" description="Secretin/TonB short N-terminal" evidence="9">
    <location>
        <begin position="202"/>
        <end position="250"/>
    </location>
</feature>
<dbReference type="AlphaFoldDB" id="A0A109W661"/>
<dbReference type="Pfam" id="PF07660">
    <property type="entry name" value="STN"/>
    <property type="match status" value="1"/>
</dbReference>
<organism evidence="10 11">
    <name type="scientific">Desulfomicrobium orale DSM 12838</name>
    <dbReference type="NCBI Taxonomy" id="888061"/>
    <lineage>
        <taxon>Bacteria</taxon>
        <taxon>Pseudomonadati</taxon>
        <taxon>Thermodesulfobacteriota</taxon>
        <taxon>Desulfovibrionia</taxon>
        <taxon>Desulfovibrionales</taxon>
        <taxon>Desulfomicrobiaceae</taxon>
        <taxon>Desulfomicrobium</taxon>
    </lineage>
</organism>
<gene>
    <name evidence="10" type="ORF">AXF15_08700</name>
</gene>
<dbReference type="GO" id="GO:0009306">
    <property type="term" value="P:protein secretion"/>
    <property type="evidence" value="ECO:0007669"/>
    <property type="project" value="InterPro"/>
</dbReference>
<dbReference type="SMART" id="SM00965">
    <property type="entry name" value="STN"/>
    <property type="match status" value="1"/>
</dbReference>
<dbReference type="InterPro" id="IPR011662">
    <property type="entry name" value="Secretin/TonB_short_N"/>
</dbReference>
<evidence type="ECO:0000256" key="5">
    <source>
        <dbReference type="ARBA" id="ARBA00023237"/>
    </source>
</evidence>
<dbReference type="InterPro" id="IPR001775">
    <property type="entry name" value="GspD/PilQ"/>
</dbReference>
<name>A0A109W661_9BACT</name>
<dbReference type="Pfam" id="PF00263">
    <property type="entry name" value="Secretin"/>
    <property type="match status" value="1"/>
</dbReference>
<dbReference type="PANTHER" id="PTHR30604:SF1">
    <property type="entry name" value="DNA UTILIZATION PROTEIN HOFQ"/>
    <property type="match status" value="1"/>
</dbReference>
<feature type="coiled-coil region" evidence="8">
    <location>
        <begin position="250"/>
        <end position="277"/>
    </location>
</feature>
<comment type="similarity">
    <text evidence="6">Belongs to the bacterial secretin family.</text>
</comment>
<dbReference type="STRING" id="888061.AXF15_08700"/>
<dbReference type="PANTHER" id="PTHR30604">
    <property type="entry name" value="PROTEIN TRANSPORT PROTEIN HOFQ"/>
    <property type="match status" value="1"/>
</dbReference>
<dbReference type="InterPro" id="IPR051808">
    <property type="entry name" value="Type_IV_pilus_biogenesis"/>
</dbReference>
<dbReference type="Gene3D" id="3.30.1370.130">
    <property type="match status" value="1"/>
</dbReference>
<dbReference type="InterPro" id="IPR004846">
    <property type="entry name" value="T2SS/T3SS_dom"/>
</dbReference>
<accession>A0A109W661</accession>